<dbReference type="Proteomes" id="UP000614272">
    <property type="component" value="Unassembled WGS sequence"/>
</dbReference>
<reference evidence="2" key="1">
    <citation type="journal article" date="2019" name="Int. J. Syst. Evol. Microbiol.">
        <title>The Global Catalogue of Microorganisms (GCM) 10K type strain sequencing project: providing services to taxonomists for standard genome sequencing and annotation.</title>
        <authorList>
            <consortium name="The Broad Institute Genomics Platform"/>
            <consortium name="The Broad Institute Genome Sequencing Center for Infectious Disease"/>
            <person name="Wu L."/>
            <person name="Ma J."/>
        </authorList>
    </citation>
    <scope>NUCLEOTIDE SEQUENCE [LARGE SCALE GENOMIC DNA]</scope>
    <source>
        <strain evidence="2">CGMCC 1.12923</strain>
    </source>
</reference>
<proteinExistence type="predicted"/>
<accession>A0ABQ1RME8</accession>
<protein>
    <submittedName>
        <fullName evidence="1">Uncharacterized protein</fullName>
    </submittedName>
</protein>
<organism evidence="1 2">
    <name type="scientific">Lacimicrobium alkaliphilum</name>
    <dbReference type="NCBI Taxonomy" id="1526571"/>
    <lineage>
        <taxon>Bacteria</taxon>
        <taxon>Pseudomonadati</taxon>
        <taxon>Pseudomonadota</taxon>
        <taxon>Gammaproteobacteria</taxon>
        <taxon>Alteromonadales</taxon>
        <taxon>Alteromonadaceae</taxon>
        <taxon>Lacimicrobium</taxon>
    </lineage>
</organism>
<evidence type="ECO:0000313" key="2">
    <source>
        <dbReference type="Proteomes" id="UP000614272"/>
    </source>
</evidence>
<comment type="caution">
    <text evidence="1">The sequence shown here is derived from an EMBL/GenBank/DDBJ whole genome shotgun (WGS) entry which is preliminary data.</text>
</comment>
<gene>
    <name evidence="1" type="ORF">GCM10011357_32200</name>
</gene>
<dbReference type="EMBL" id="BMGJ01000016">
    <property type="protein sequence ID" value="GGD74766.1"/>
    <property type="molecule type" value="Genomic_DNA"/>
</dbReference>
<keyword evidence="2" id="KW-1185">Reference proteome</keyword>
<evidence type="ECO:0000313" key="1">
    <source>
        <dbReference type="EMBL" id="GGD74766.1"/>
    </source>
</evidence>
<name>A0ABQ1RME8_9ALTE</name>
<sequence length="64" mass="6919">MVDSGEYARYRWRLGKPGVLLIAQHTIRQGGVLSDRATLSSVLVTGNNKQYSGGCSNALVVPEK</sequence>